<proteinExistence type="predicted"/>
<sequence length="352" mass="39274">MTPEDLDQIQYLPSIRSRQAELRGYGQLREATKTLLRPLISLGKLGKVDQPERLMETVRESIGQEGFVDLNTNPGQTCAGFERLCDPTGNYAAWRALFDGDPALIPVALLRDNVTERPFVRQVLQIERDHSVVAIRSKRPAQDLPMLQAALSAVDDVNNLLIVLDFGYIRPSLAAKEQEALRVISALRTIDETTRIVVMASSFPKAVSAFGDMRGSLEITERDLHARVGGDDVAIYGDHASIYPEPFEPQISRFVPRIDYCLEEAWLYERRRADDGGYVACARSIVASPDWEETFADIAWGAGMIRQTSQTGLVPAGFGSPSNWIAARVNMHIERQVDVAAQRPEDEFEDED</sequence>
<dbReference type="InterPro" id="IPR025683">
    <property type="entry name" value="Protein_beta"/>
</dbReference>
<protein>
    <recommendedName>
        <fullName evidence="3">T4 beta protein</fullName>
    </recommendedName>
</protein>
<evidence type="ECO:0000313" key="1">
    <source>
        <dbReference type="EMBL" id="RXG93018.1"/>
    </source>
</evidence>
<keyword evidence="2" id="KW-1185">Reference proteome</keyword>
<evidence type="ECO:0008006" key="3">
    <source>
        <dbReference type="Google" id="ProtNLM"/>
    </source>
</evidence>
<dbReference type="Proteomes" id="UP000289946">
    <property type="component" value="Unassembled WGS sequence"/>
</dbReference>
<dbReference type="EMBL" id="RDRA01000011">
    <property type="protein sequence ID" value="RXG93018.1"/>
    <property type="molecule type" value="Genomic_DNA"/>
</dbReference>
<dbReference type="RefSeq" id="WP_128940515.1">
    <property type="nucleotide sequence ID" value="NZ_RDRA01000011.1"/>
</dbReference>
<gene>
    <name evidence="1" type="ORF">EAS62_20185</name>
</gene>
<comment type="caution">
    <text evidence="1">The sequence shown here is derived from an EMBL/GenBank/DDBJ whole genome shotgun (WGS) entry which is preliminary data.</text>
</comment>
<dbReference type="Pfam" id="PF14350">
    <property type="entry name" value="Beta_protein"/>
    <property type="match status" value="1"/>
</dbReference>
<accession>A0ABY0DI89</accession>
<organism evidence="1 2">
    <name type="scientific">Bradyrhizobium zhanjiangense</name>
    <dbReference type="NCBI Taxonomy" id="1325107"/>
    <lineage>
        <taxon>Bacteria</taxon>
        <taxon>Pseudomonadati</taxon>
        <taxon>Pseudomonadota</taxon>
        <taxon>Alphaproteobacteria</taxon>
        <taxon>Hyphomicrobiales</taxon>
        <taxon>Nitrobacteraceae</taxon>
        <taxon>Bradyrhizobium</taxon>
    </lineage>
</organism>
<evidence type="ECO:0000313" key="2">
    <source>
        <dbReference type="Proteomes" id="UP000289946"/>
    </source>
</evidence>
<name>A0ABY0DI89_9BRAD</name>
<reference evidence="1 2" key="1">
    <citation type="submission" date="2018-10" db="EMBL/GenBank/DDBJ databases">
        <title>Bradyrhizobium sp. nov., isolated from effective nodules of peanut in China.</title>
        <authorList>
            <person name="Li Y."/>
        </authorList>
    </citation>
    <scope>NUCLEOTIDE SEQUENCE [LARGE SCALE GENOMIC DNA]</scope>
    <source>
        <strain evidence="1 2">CCBAU 51781</strain>
    </source>
</reference>